<dbReference type="AlphaFoldDB" id="A0A348HGS8"/>
<feature type="region of interest" description="Disordered" evidence="1">
    <location>
        <begin position="1"/>
        <end position="46"/>
    </location>
</feature>
<dbReference type="KEGG" id="zpl:ZBT109_2086"/>
<feature type="compositionally biased region" description="Polar residues" evidence="1">
    <location>
        <begin position="25"/>
        <end position="46"/>
    </location>
</feature>
<evidence type="ECO:0000313" key="2">
    <source>
        <dbReference type="EMBL" id="BBG30830.1"/>
    </source>
</evidence>
<dbReference type="Proteomes" id="UP000267342">
    <property type="component" value="Chromosome"/>
</dbReference>
<name>A0A348HGS8_9GAMM</name>
<proteinExistence type="predicted"/>
<organism evidence="2 3">
    <name type="scientific">Zymobacter palmae</name>
    <dbReference type="NCBI Taxonomy" id="33074"/>
    <lineage>
        <taxon>Bacteria</taxon>
        <taxon>Pseudomonadati</taxon>
        <taxon>Pseudomonadota</taxon>
        <taxon>Gammaproteobacteria</taxon>
        <taxon>Oceanospirillales</taxon>
        <taxon>Halomonadaceae</taxon>
        <taxon>Zymobacter group</taxon>
        <taxon>Zymobacter</taxon>
    </lineage>
</organism>
<gene>
    <name evidence="2" type="ORF">ZBT109_2086</name>
</gene>
<dbReference type="EMBL" id="AP018933">
    <property type="protein sequence ID" value="BBG30830.1"/>
    <property type="molecule type" value="Genomic_DNA"/>
</dbReference>
<protein>
    <submittedName>
        <fullName evidence="2">Uncharacterized protein</fullName>
    </submittedName>
</protein>
<evidence type="ECO:0000313" key="3">
    <source>
        <dbReference type="Proteomes" id="UP000267342"/>
    </source>
</evidence>
<keyword evidence="3" id="KW-1185">Reference proteome</keyword>
<reference evidence="2 3" key="1">
    <citation type="submission" date="2018-09" db="EMBL/GenBank/DDBJ databases">
        <title>Zymobacter palmae IAM14233 (=T109) whole genome analysis.</title>
        <authorList>
            <person name="Yanase H."/>
        </authorList>
    </citation>
    <scope>NUCLEOTIDE SEQUENCE [LARGE SCALE GENOMIC DNA]</scope>
    <source>
        <strain evidence="2 3">IAM14233</strain>
    </source>
</reference>
<evidence type="ECO:0000256" key="1">
    <source>
        <dbReference type="SAM" id="MobiDB-lite"/>
    </source>
</evidence>
<sequence length="46" mass="5147">MVEGFDTQQQQQHQRYGRADRCHQGTESAATVTAAQRNNASQQGQQ</sequence>
<accession>A0A348HGS8</accession>